<gene>
    <name evidence="1" type="ORF">OFUS_LOCUS5163</name>
</gene>
<evidence type="ECO:0000313" key="2">
    <source>
        <dbReference type="Proteomes" id="UP000749559"/>
    </source>
</evidence>
<dbReference type="SUPFAM" id="SSF53822">
    <property type="entry name" value="Periplasmic binding protein-like I"/>
    <property type="match status" value="1"/>
</dbReference>
<dbReference type="EMBL" id="CAIIXF020000002">
    <property type="protein sequence ID" value="CAH1778207.1"/>
    <property type="molecule type" value="Genomic_DNA"/>
</dbReference>
<dbReference type="AlphaFoldDB" id="A0A8J1TIP1"/>
<organism evidence="1 2">
    <name type="scientific">Owenia fusiformis</name>
    <name type="common">Polychaete worm</name>
    <dbReference type="NCBI Taxonomy" id="6347"/>
    <lineage>
        <taxon>Eukaryota</taxon>
        <taxon>Metazoa</taxon>
        <taxon>Spiralia</taxon>
        <taxon>Lophotrochozoa</taxon>
        <taxon>Annelida</taxon>
        <taxon>Polychaeta</taxon>
        <taxon>Sedentaria</taxon>
        <taxon>Canalipalpata</taxon>
        <taxon>Sabellida</taxon>
        <taxon>Oweniida</taxon>
        <taxon>Oweniidae</taxon>
        <taxon>Owenia</taxon>
    </lineage>
</organism>
<proteinExistence type="predicted"/>
<protein>
    <submittedName>
        <fullName evidence="1">Uncharacterized protein</fullName>
    </submittedName>
</protein>
<sequence length="113" mass="13342">NQKYRFQQYAKDAVKKSLSEMQARNNFSFDEEQLPNVGYSTTQIELILEKFRRRGRIVILLLDEDQMLAVLRTSAKVGFDKKQFVFLVTYELIPTQDKVVTPWLRDNGCKHVR</sequence>
<dbReference type="InterPro" id="IPR028082">
    <property type="entry name" value="Peripla_BP_I"/>
</dbReference>
<evidence type="ECO:0000313" key="1">
    <source>
        <dbReference type="EMBL" id="CAH1778207.1"/>
    </source>
</evidence>
<dbReference type="Proteomes" id="UP000749559">
    <property type="component" value="Unassembled WGS sequence"/>
</dbReference>
<name>A0A8J1TIP1_OWEFU</name>
<keyword evidence="2" id="KW-1185">Reference proteome</keyword>
<dbReference type="Gene3D" id="3.40.50.2300">
    <property type="match status" value="1"/>
</dbReference>
<accession>A0A8J1TIP1</accession>
<comment type="caution">
    <text evidence="1">The sequence shown here is derived from an EMBL/GenBank/DDBJ whole genome shotgun (WGS) entry which is preliminary data.</text>
</comment>
<reference evidence="1" key="1">
    <citation type="submission" date="2022-03" db="EMBL/GenBank/DDBJ databases">
        <authorList>
            <person name="Martin C."/>
        </authorList>
    </citation>
    <scope>NUCLEOTIDE SEQUENCE</scope>
</reference>
<feature type="non-terminal residue" evidence="1">
    <location>
        <position position="1"/>
    </location>
</feature>